<gene>
    <name evidence="2" type="ORF">HA49_11965</name>
</gene>
<evidence type="ECO:0000313" key="3">
    <source>
        <dbReference type="Proteomes" id="UP000029577"/>
    </source>
</evidence>
<name>A0A095VE05_9GAMM</name>
<dbReference type="Gene3D" id="3.60.21.10">
    <property type="match status" value="1"/>
</dbReference>
<dbReference type="AlphaFoldDB" id="A0A095VE05"/>
<dbReference type="STRING" id="642227.HA49_11965"/>
<dbReference type="GO" id="GO:0008663">
    <property type="term" value="F:2',3'-cyclic-nucleotide 2'-phosphodiesterase activity"/>
    <property type="evidence" value="ECO:0007669"/>
    <property type="project" value="TreeGrafter"/>
</dbReference>
<dbReference type="SUPFAM" id="SSF56300">
    <property type="entry name" value="Metallo-dependent phosphatases"/>
    <property type="match status" value="1"/>
</dbReference>
<dbReference type="PANTHER" id="PTHR16509:SF8">
    <property type="entry name" value="MANGANESE-DEPENDENT ADP-RIBOSE_CDP-ALCOHOL DIPHOSPHATASE"/>
    <property type="match status" value="1"/>
</dbReference>
<dbReference type="EMBL" id="JPKR02000003">
    <property type="protein sequence ID" value="KGD72925.1"/>
    <property type="molecule type" value="Genomic_DNA"/>
</dbReference>
<keyword evidence="3" id="KW-1185">Reference proteome</keyword>
<dbReference type="InterPro" id="IPR029052">
    <property type="entry name" value="Metallo-depent_PP-like"/>
</dbReference>
<dbReference type="GO" id="GO:0030145">
    <property type="term" value="F:manganese ion binding"/>
    <property type="evidence" value="ECO:0007669"/>
    <property type="project" value="TreeGrafter"/>
</dbReference>
<accession>A0A095VE05</accession>
<dbReference type="OrthoDB" id="9791866at2"/>
<protein>
    <recommendedName>
        <fullName evidence="1">Calcineurin-like phosphoesterase domain-containing protein</fullName>
    </recommendedName>
</protein>
<comment type="caution">
    <text evidence="2">The sequence shown here is derived from an EMBL/GenBank/DDBJ whole genome shotgun (WGS) entry which is preliminary data.</text>
</comment>
<reference evidence="2" key="1">
    <citation type="submission" date="2014-12" db="EMBL/GenBank/DDBJ databases">
        <title>The draft genome of the Tatumella morbirosei type strain, LMG23360T isolated from pineapple rot.</title>
        <authorList>
            <person name="Smits T.H."/>
            <person name="Palmer M."/>
            <person name="Venter S.N."/>
            <person name="Duffy B."/>
            <person name="Steenkamp E.T."/>
            <person name="Chan W.Y."/>
            <person name="Coutinho T.A."/>
            <person name="Coetzee M.P."/>
            <person name="De Maayer P."/>
        </authorList>
    </citation>
    <scope>NUCLEOTIDE SEQUENCE [LARGE SCALE GENOMIC DNA]</scope>
    <source>
        <strain evidence="2">LMG 23360</strain>
    </source>
</reference>
<dbReference type="InterPro" id="IPR004843">
    <property type="entry name" value="Calcineurin-like_PHP"/>
</dbReference>
<dbReference type="RefSeq" id="WP_038020589.1">
    <property type="nucleotide sequence ID" value="NZ_JPKR02000003.1"/>
</dbReference>
<dbReference type="GO" id="GO:0047734">
    <property type="term" value="F:CDP-glycerol diphosphatase activity"/>
    <property type="evidence" value="ECO:0007669"/>
    <property type="project" value="TreeGrafter"/>
</dbReference>
<dbReference type="Pfam" id="PF00149">
    <property type="entry name" value="Metallophos"/>
    <property type="match status" value="1"/>
</dbReference>
<evidence type="ECO:0000259" key="1">
    <source>
        <dbReference type="Pfam" id="PF00149"/>
    </source>
</evidence>
<organism evidence="2 3">
    <name type="scientific">Tatumella morbirosei</name>
    <dbReference type="NCBI Taxonomy" id="642227"/>
    <lineage>
        <taxon>Bacteria</taxon>
        <taxon>Pseudomonadati</taxon>
        <taxon>Pseudomonadota</taxon>
        <taxon>Gammaproteobacteria</taxon>
        <taxon>Enterobacterales</taxon>
        <taxon>Erwiniaceae</taxon>
        <taxon>Tatumella</taxon>
    </lineage>
</organism>
<dbReference type="GO" id="GO:0047631">
    <property type="term" value="F:ADP-ribose diphosphatase activity"/>
    <property type="evidence" value="ECO:0007669"/>
    <property type="project" value="TreeGrafter"/>
</dbReference>
<evidence type="ECO:0000313" key="2">
    <source>
        <dbReference type="EMBL" id="KGD72925.1"/>
    </source>
</evidence>
<dbReference type="eggNOG" id="COG1409">
    <property type="taxonomic scope" value="Bacteria"/>
</dbReference>
<proteinExistence type="predicted"/>
<feature type="domain" description="Calcineurin-like phosphoesterase" evidence="1">
    <location>
        <begin position="32"/>
        <end position="252"/>
    </location>
</feature>
<dbReference type="Proteomes" id="UP000029577">
    <property type="component" value="Unassembled WGS sequence"/>
</dbReference>
<dbReference type="PANTHER" id="PTHR16509">
    <property type="match status" value="1"/>
</dbReference>
<sequence length="304" mass="34385">MCELSAAQRQALADIAPVYQLPDITEKQPKRLRVALLADPQFADISPDYGKGLYYPSALKKLPALFSQLNAMDLDLVVTLGDIVDREWQDYQQILPLYDQLKHPHLFITGNHDAAVISRQLERHSPVLPLPKHYFALQTDNYRLLALDGNDISFYATSAQPEERRQAEQFYAALTIAREPQAQTWNGGIGQQQYLWIEQQLTQAHRQQQQVIVLGHFPLAPAGIHRLWNGEQIADLLTRHRVVASFHGHDHRGSLDTRHNTQFVTLRGLLDGASTVPFMVADFCGQGMTLTDHQILITPESDDI</sequence>